<dbReference type="PANTHER" id="PTHR12161">
    <property type="entry name" value="IST1 FAMILY MEMBER"/>
    <property type="match status" value="1"/>
</dbReference>
<evidence type="ECO:0000256" key="5">
    <source>
        <dbReference type="ARBA" id="ARBA00046920"/>
    </source>
</evidence>
<evidence type="ECO:0000256" key="3">
    <source>
        <dbReference type="ARBA" id="ARBA00032374"/>
    </source>
</evidence>
<dbReference type="InterPro" id="IPR042277">
    <property type="entry name" value="IST1-like"/>
</dbReference>
<proteinExistence type="inferred from homology"/>
<dbReference type="Gene3D" id="1.20.1260.60">
    <property type="entry name" value="Vacuolar protein sorting-associated protein Ist1"/>
    <property type="match status" value="1"/>
</dbReference>
<dbReference type="EMBL" id="CP111017">
    <property type="protein sequence ID" value="WAR06721.1"/>
    <property type="molecule type" value="Genomic_DNA"/>
</dbReference>
<accession>A0ABY7EDB7</accession>
<sequence length="402" mass="43819">MFSSSTNYNKLKTNLRLTINRLKLLEKKKTEIGQKARKEIADYISSAKDDRARIRVEHIIREDYIVEAMELLEMYCDLLLARFGLVQTQKELDPGLEEAISSLIWAAPRLQTDVPEMKTIADQLTIKYGKEFGQACRTNALNNVSEKVMHKLGVQAPPKILIERYMIEIAKSYNVPFEADPTVMSQDEIFAAENLLIDLDENRKPGGGAGGGGGGTGILQPYPAQPQEGYKSAPPPVPNTPPSGYAGYPPGGASGGLSPSAPAGGQEHSPPPPYTSSHTSPMPSQNNMDSFPDLPAVPNSTLPDPPGASSAGGEDVDFDDLSRRFEELKRKKCLPVAAPLPDLIWIEEPRLVAVGTGVGVDLLFPRPIPERLVFVKLSASHFIPHILSNFGYVVDPLARQIT</sequence>
<evidence type="ECO:0000256" key="4">
    <source>
        <dbReference type="ARBA" id="ARBA00046124"/>
    </source>
</evidence>
<evidence type="ECO:0000256" key="1">
    <source>
        <dbReference type="ARBA" id="ARBA00005536"/>
    </source>
</evidence>
<keyword evidence="8" id="KW-1185">Reference proteome</keyword>
<comment type="function">
    <text evidence="4">ESCRT-III-like protein involved in cytokinesis, nuclear envelope reassembly and endosomal tubulation. Is required for efficient abscission during cytokinesis. Involved in recruiting VPS4A and/or VPS4B to the midbody of dividing cells. During late anaphase, involved in nuclear envelope reassembly and mitotic spindle disassembly together with the ESCRT-III complex: IST1 acts by mediating the recruitment of SPAST to the nuclear membrane, leading to microtubule severing. Recruited to the reforming nuclear envelope (NE) during anaphase by LEMD2. Regulates early endosomal tubulation together with the ESCRT-III complex by mediating the recruitment of SPAST.</text>
</comment>
<organism evidence="7 8">
    <name type="scientific">Mya arenaria</name>
    <name type="common">Soft-shell clam</name>
    <dbReference type="NCBI Taxonomy" id="6604"/>
    <lineage>
        <taxon>Eukaryota</taxon>
        <taxon>Metazoa</taxon>
        <taxon>Spiralia</taxon>
        <taxon>Lophotrochozoa</taxon>
        <taxon>Mollusca</taxon>
        <taxon>Bivalvia</taxon>
        <taxon>Autobranchia</taxon>
        <taxon>Heteroconchia</taxon>
        <taxon>Euheterodonta</taxon>
        <taxon>Imparidentia</taxon>
        <taxon>Neoheterodontei</taxon>
        <taxon>Myida</taxon>
        <taxon>Myoidea</taxon>
        <taxon>Myidae</taxon>
        <taxon>Mya</taxon>
    </lineage>
</organism>
<dbReference type="Proteomes" id="UP001164746">
    <property type="component" value="Chromosome 6"/>
</dbReference>
<dbReference type="InterPro" id="IPR005061">
    <property type="entry name" value="Ist1"/>
</dbReference>
<dbReference type="Pfam" id="PF03398">
    <property type="entry name" value="Ist1"/>
    <property type="match status" value="1"/>
</dbReference>
<evidence type="ECO:0000256" key="6">
    <source>
        <dbReference type="SAM" id="MobiDB-lite"/>
    </source>
</evidence>
<feature type="compositionally biased region" description="Gly residues" evidence="6">
    <location>
        <begin position="205"/>
        <end position="217"/>
    </location>
</feature>
<reference evidence="7" key="1">
    <citation type="submission" date="2022-11" db="EMBL/GenBank/DDBJ databases">
        <title>Centuries of genome instability and evolution in soft-shell clam transmissible cancer (bioRxiv).</title>
        <authorList>
            <person name="Hart S.F.M."/>
            <person name="Yonemitsu M.A."/>
            <person name="Giersch R.M."/>
            <person name="Beal B.F."/>
            <person name="Arriagada G."/>
            <person name="Davis B.W."/>
            <person name="Ostrander E.A."/>
            <person name="Goff S.P."/>
            <person name="Metzger M.J."/>
        </authorList>
    </citation>
    <scope>NUCLEOTIDE SEQUENCE</scope>
    <source>
        <strain evidence="7">MELC-2E11</strain>
        <tissue evidence="7">Siphon/mantle</tissue>
    </source>
</reference>
<dbReference type="PANTHER" id="PTHR12161:SF5">
    <property type="entry name" value="IST1 HOMOLOG"/>
    <property type="match status" value="1"/>
</dbReference>
<comment type="subunit">
    <text evidence="5">Interacts with CHMP1A, CHMP1B, VPS4A and VTA1. Interacts with SPAST, STAMBP, and USP8. May interact with VPS37B. May associate with the ESCRT-I complex. Interacts with MITD1, in competition with VSP4. Interacts with SPART (via MIT domain); leading to the recruitment of SPART to midbodies. Interacts with SPAST.</text>
</comment>
<feature type="compositionally biased region" description="Low complexity" evidence="6">
    <location>
        <begin position="275"/>
        <end position="284"/>
    </location>
</feature>
<evidence type="ECO:0000313" key="7">
    <source>
        <dbReference type="EMBL" id="WAR06721.1"/>
    </source>
</evidence>
<evidence type="ECO:0000256" key="2">
    <source>
        <dbReference type="ARBA" id="ARBA00014513"/>
    </source>
</evidence>
<feature type="region of interest" description="Disordered" evidence="6">
    <location>
        <begin position="201"/>
        <end position="317"/>
    </location>
</feature>
<gene>
    <name evidence="7" type="ORF">MAR_016679</name>
</gene>
<protein>
    <recommendedName>
        <fullName evidence="2">IST1 homolog</fullName>
    </recommendedName>
    <alternativeName>
        <fullName evidence="3">Charged multivesicular body protein 8</fullName>
    </alternativeName>
</protein>
<feature type="compositionally biased region" description="Low complexity" evidence="6">
    <location>
        <begin position="256"/>
        <end position="265"/>
    </location>
</feature>
<comment type="similarity">
    <text evidence="1">Belongs to the IST1 family.</text>
</comment>
<evidence type="ECO:0000313" key="8">
    <source>
        <dbReference type="Proteomes" id="UP001164746"/>
    </source>
</evidence>
<name>A0ABY7EDB7_MYAAR</name>